<keyword evidence="2" id="KW-1185">Reference proteome</keyword>
<proteinExistence type="predicted"/>
<dbReference type="EMBL" id="CAJNDS010000647">
    <property type="protein sequence ID" value="CAE7225326.1"/>
    <property type="molecule type" value="Genomic_DNA"/>
</dbReference>
<comment type="caution">
    <text evidence="1">The sequence shown here is derived from an EMBL/GenBank/DDBJ whole genome shotgun (WGS) entry which is preliminary data.</text>
</comment>
<gene>
    <name evidence="1" type="ORF">SNAT2548_LOCUS8670</name>
</gene>
<dbReference type="Proteomes" id="UP000604046">
    <property type="component" value="Unassembled WGS sequence"/>
</dbReference>
<organism evidence="1 2">
    <name type="scientific">Symbiodinium natans</name>
    <dbReference type="NCBI Taxonomy" id="878477"/>
    <lineage>
        <taxon>Eukaryota</taxon>
        <taxon>Sar</taxon>
        <taxon>Alveolata</taxon>
        <taxon>Dinophyceae</taxon>
        <taxon>Suessiales</taxon>
        <taxon>Symbiodiniaceae</taxon>
        <taxon>Symbiodinium</taxon>
    </lineage>
</organism>
<dbReference type="AlphaFoldDB" id="A0A812KK02"/>
<reference evidence="1" key="1">
    <citation type="submission" date="2021-02" db="EMBL/GenBank/DDBJ databases">
        <authorList>
            <person name="Dougan E. K."/>
            <person name="Rhodes N."/>
            <person name="Thang M."/>
            <person name="Chan C."/>
        </authorList>
    </citation>
    <scope>NUCLEOTIDE SEQUENCE</scope>
</reference>
<evidence type="ECO:0000313" key="1">
    <source>
        <dbReference type="EMBL" id="CAE7225326.1"/>
    </source>
</evidence>
<sequence length="106" mass="11641">MQELSSEDFCFEGEGLHLALRLTSSTLNLKPESRDPSQVASGMVQEWNAIQMFIRTLRDGCSYFSTLQVGMVPAIRKAQRAKERPSLLFDVMGVSIASCGRASALA</sequence>
<name>A0A812KK02_9DINO</name>
<protein>
    <submittedName>
        <fullName evidence="1">Uncharacterized protein</fullName>
    </submittedName>
</protein>
<evidence type="ECO:0000313" key="2">
    <source>
        <dbReference type="Proteomes" id="UP000604046"/>
    </source>
</evidence>
<accession>A0A812KK02</accession>